<evidence type="ECO:0000256" key="1">
    <source>
        <dbReference type="SAM" id="MobiDB-lite"/>
    </source>
</evidence>
<evidence type="ECO:0000313" key="4">
    <source>
        <dbReference type="Proteomes" id="UP001289374"/>
    </source>
</evidence>
<feature type="region of interest" description="Disordered" evidence="1">
    <location>
        <begin position="1"/>
        <end position="72"/>
    </location>
</feature>
<dbReference type="GO" id="GO:0016020">
    <property type="term" value="C:membrane"/>
    <property type="evidence" value="ECO:0007669"/>
    <property type="project" value="TreeGrafter"/>
</dbReference>
<comment type="caution">
    <text evidence="3">The sequence shown here is derived from an EMBL/GenBank/DDBJ whole genome shotgun (WGS) entry which is preliminary data.</text>
</comment>
<feature type="non-terminal residue" evidence="3">
    <location>
        <position position="1"/>
    </location>
</feature>
<reference evidence="3" key="2">
    <citation type="journal article" date="2024" name="Plant">
        <title>Genomic evolution and insights into agronomic trait innovations of Sesamum species.</title>
        <authorList>
            <person name="Miao H."/>
            <person name="Wang L."/>
            <person name="Qu L."/>
            <person name="Liu H."/>
            <person name="Sun Y."/>
            <person name="Le M."/>
            <person name="Wang Q."/>
            <person name="Wei S."/>
            <person name="Zheng Y."/>
            <person name="Lin W."/>
            <person name="Duan Y."/>
            <person name="Cao H."/>
            <person name="Xiong S."/>
            <person name="Wang X."/>
            <person name="Wei L."/>
            <person name="Li C."/>
            <person name="Ma Q."/>
            <person name="Ju M."/>
            <person name="Zhao R."/>
            <person name="Li G."/>
            <person name="Mu C."/>
            <person name="Tian Q."/>
            <person name="Mei H."/>
            <person name="Zhang T."/>
            <person name="Gao T."/>
            <person name="Zhang H."/>
        </authorList>
    </citation>
    <scope>NUCLEOTIDE SEQUENCE</scope>
    <source>
        <strain evidence="3">K16</strain>
    </source>
</reference>
<sequence length="300" mass="33400">YPPNSTLPWSARSLAGSDTPPTQCYIKARSGPPALDHHSHSSSDEDDNDNNESVFPPPSSKTATQPRQIPRQLPTQFYTAVVKEETEPLQPKLQNGGTASTNASIEVPRRRDFYFMSARSLAGSNTPPTQCYIKARSGPPALDHHSHSSSDEDDYDNNNNKESVFPPPSSKTATQPRQIPRQVKYGTFVAAASSLPLLGEALRRALEAQPQLQIKRGNVEGLNPLMFVFALIANATYTGSILVRNTEWRMIKANMPWLLDAIVCVGLDLFIILQCIFYKYVKLKKREEYYSDYVEADKPA</sequence>
<dbReference type="PANTHER" id="PTHR16201:SF45">
    <property type="entry name" value="PQ-LOOP REPEAT FAMILY PROTEIN _ TRANSMEMBRANE FAMILY PROTEIN"/>
    <property type="match status" value="1"/>
</dbReference>
<feature type="region of interest" description="Disordered" evidence="1">
    <location>
        <begin position="120"/>
        <end position="177"/>
    </location>
</feature>
<evidence type="ECO:0000313" key="3">
    <source>
        <dbReference type="EMBL" id="KAK4390646.1"/>
    </source>
</evidence>
<feature type="region of interest" description="Disordered" evidence="1">
    <location>
        <begin position="86"/>
        <end position="105"/>
    </location>
</feature>
<feature type="transmembrane region" description="Helical" evidence="2">
    <location>
        <begin position="222"/>
        <end position="243"/>
    </location>
</feature>
<proteinExistence type="predicted"/>
<keyword evidence="2" id="KW-1133">Transmembrane helix</keyword>
<dbReference type="Gene3D" id="1.20.1280.290">
    <property type="match status" value="1"/>
</dbReference>
<accession>A0AAE1WCG7</accession>
<keyword evidence="2" id="KW-0812">Transmembrane</keyword>
<evidence type="ECO:0000256" key="2">
    <source>
        <dbReference type="SAM" id="Phobius"/>
    </source>
</evidence>
<protein>
    <submittedName>
        <fullName evidence="3">Uncharacterized protein</fullName>
    </submittedName>
</protein>
<feature type="transmembrane region" description="Helical" evidence="2">
    <location>
        <begin position="255"/>
        <end position="278"/>
    </location>
</feature>
<feature type="compositionally biased region" description="Polar residues" evidence="1">
    <location>
        <begin position="92"/>
        <end position="104"/>
    </location>
</feature>
<feature type="compositionally biased region" description="Polar residues" evidence="1">
    <location>
        <begin position="60"/>
        <end position="72"/>
    </location>
</feature>
<dbReference type="EMBL" id="JACGWL010000012">
    <property type="protein sequence ID" value="KAK4390646.1"/>
    <property type="molecule type" value="Genomic_DNA"/>
</dbReference>
<reference evidence="3" key="1">
    <citation type="submission" date="2020-06" db="EMBL/GenBank/DDBJ databases">
        <authorList>
            <person name="Li T."/>
            <person name="Hu X."/>
            <person name="Zhang T."/>
            <person name="Song X."/>
            <person name="Zhang H."/>
            <person name="Dai N."/>
            <person name="Sheng W."/>
            <person name="Hou X."/>
            <person name="Wei L."/>
        </authorList>
    </citation>
    <scope>NUCLEOTIDE SEQUENCE</scope>
    <source>
        <strain evidence="3">K16</strain>
        <tissue evidence="3">Leaf</tissue>
    </source>
</reference>
<dbReference type="AlphaFoldDB" id="A0AAE1WCG7"/>
<dbReference type="InterPro" id="IPR051415">
    <property type="entry name" value="LAAT-1"/>
</dbReference>
<dbReference type="Proteomes" id="UP001289374">
    <property type="component" value="Unassembled WGS sequence"/>
</dbReference>
<dbReference type="PANTHER" id="PTHR16201">
    <property type="entry name" value="SEVEN TRANSMEMBRANE PROTEIN 1-RELATED"/>
    <property type="match status" value="1"/>
</dbReference>
<keyword evidence="2" id="KW-0472">Membrane</keyword>
<gene>
    <name evidence="3" type="ORF">Sango_2127900</name>
</gene>
<keyword evidence="4" id="KW-1185">Reference proteome</keyword>
<organism evidence="3 4">
    <name type="scientific">Sesamum angolense</name>
    <dbReference type="NCBI Taxonomy" id="2727404"/>
    <lineage>
        <taxon>Eukaryota</taxon>
        <taxon>Viridiplantae</taxon>
        <taxon>Streptophyta</taxon>
        <taxon>Embryophyta</taxon>
        <taxon>Tracheophyta</taxon>
        <taxon>Spermatophyta</taxon>
        <taxon>Magnoliopsida</taxon>
        <taxon>eudicotyledons</taxon>
        <taxon>Gunneridae</taxon>
        <taxon>Pentapetalae</taxon>
        <taxon>asterids</taxon>
        <taxon>lamiids</taxon>
        <taxon>Lamiales</taxon>
        <taxon>Pedaliaceae</taxon>
        <taxon>Sesamum</taxon>
    </lineage>
</organism>
<name>A0AAE1WCG7_9LAMI</name>